<comment type="pathway">
    <text evidence="2 12">Aminoacyl-tRNA biosynthesis; selenocysteinyl-tRNA(Sec) biosynthesis; L-seryl-tRNA(Sec) from L-serine and tRNA(Sec): step 1/1.</text>
</comment>
<dbReference type="RefSeq" id="WP_023787283.1">
    <property type="nucleotide sequence ID" value="NC_022997.1"/>
</dbReference>
<dbReference type="UniPathway" id="UPA00906">
    <property type="reaction ID" value="UER00895"/>
</dbReference>
<evidence type="ECO:0000256" key="3">
    <source>
        <dbReference type="ARBA" id="ARBA00010728"/>
    </source>
</evidence>
<dbReference type="InterPro" id="IPR042103">
    <property type="entry name" value="SerRS_1_N_sf"/>
</dbReference>
<dbReference type="SUPFAM" id="SSF46589">
    <property type="entry name" value="tRNA-binding arm"/>
    <property type="match status" value="1"/>
</dbReference>
<dbReference type="NCBIfam" id="TIGR00414">
    <property type="entry name" value="serS"/>
    <property type="match status" value="1"/>
</dbReference>
<dbReference type="PANTHER" id="PTHR43697">
    <property type="entry name" value="SERYL-TRNA SYNTHETASE"/>
    <property type="match status" value="1"/>
</dbReference>
<evidence type="ECO:0000259" key="15">
    <source>
        <dbReference type="PROSITE" id="PS50862"/>
    </source>
</evidence>
<evidence type="ECO:0000256" key="5">
    <source>
        <dbReference type="ARBA" id="ARBA00022598"/>
    </source>
</evidence>
<dbReference type="InterPro" id="IPR033729">
    <property type="entry name" value="SerRS_core"/>
</dbReference>
<dbReference type="KEGG" id="hni:W911_09595"/>
<gene>
    <name evidence="12" type="primary">serS</name>
    <name evidence="16" type="ORF">W911_09595</name>
</gene>
<dbReference type="Proteomes" id="UP000018542">
    <property type="component" value="Chromosome"/>
</dbReference>
<evidence type="ECO:0000313" key="17">
    <source>
        <dbReference type="Proteomes" id="UP000018542"/>
    </source>
</evidence>
<dbReference type="Pfam" id="PF02403">
    <property type="entry name" value="Seryl_tRNA_N"/>
    <property type="match status" value="1"/>
</dbReference>
<evidence type="ECO:0000256" key="10">
    <source>
        <dbReference type="ARBA" id="ARBA00047929"/>
    </source>
</evidence>
<evidence type="ECO:0000256" key="8">
    <source>
        <dbReference type="ARBA" id="ARBA00022917"/>
    </source>
</evidence>
<dbReference type="InterPro" id="IPR010978">
    <property type="entry name" value="tRNA-bd_arm"/>
</dbReference>
<dbReference type="GO" id="GO:0005737">
    <property type="term" value="C:cytoplasm"/>
    <property type="evidence" value="ECO:0007669"/>
    <property type="project" value="UniProtKB-SubCell"/>
</dbReference>
<dbReference type="InterPro" id="IPR002317">
    <property type="entry name" value="Ser-tRNA-ligase_type_1"/>
</dbReference>
<dbReference type="Pfam" id="PF00587">
    <property type="entry name" value="tRNA-synt_2b"/>
    <property type="match status" value="1"/>
</dbReference>
<evidence type="ECO:0000256" key="2">
    <source>
        <dbReference type="ARBA" id="ARBA00005045"/>
    </source>
</evidence>
<dbReference type="InterPro" id="IPR015866">
    <property type="entry name" value="Ser-tRNA-synth_1_N"/>
</dbReference>
<proteinExistence type="inferred from homology"/>
<keyword evidence="9 12" id="KW-0030">Aminoacyl-tRNA synthetase</keyword>
<comment type="caution">
    <text evidence="12">Lacks conserved residue(s) required for the propagation of feature annotation.</text>
</comment>
<feature type="binding site" evidence="13">
    <location>
        <position position="262"/>
    </location>
    <ligand>
        <name>L-serine</name>
        <dbReference type="ChEBI" id="CHEBI:33384"/>
    </ligand>
</feature>
<dbReference type="OrthoDB" id="9804647at2"/>
<comment type="subcellular location">
    <subcellularLocation>
        <location evidence="1 12">Cytoplasm</location>
    </subcellularLocation>
</comment>
<dbReference type="InterPro" id="IPR006195">
    <property type="entry name" value="aa-tRNA-synth_II"/>
</dbReference>
<dbReference type="InterPro" id="IPR002314">
    <property type="entry name" value="aa-tRNA-synt_IIb"/>
</dbReference>
<feature type="domain" description="Aminoacyl-transfer RNA synthetases class-II family profile" evidence="15">
    <location>
        <begin position="173"/>
        <end position="410"/>
    </location>
</feature>
<reference evidence="16 17" key="1">
    <citation type="journal article" date="2014" name="Genome Announc.">
        <title>Complete Genome Sequence of Hyphomicrobium nitrativorans Strain NL23, a Denitrifying Bacterium Isolated from Biofilm of a Methanol-Fed Denitrification System Treating Seawater at the Montreal Biodome.</title>
        <authorList>
            <person name="Martineau C."/>
            <person name="Villeneuve C."/>
            <person name="Mauffrey F."/>
            <person name="Villemur R."/>
        </authorList>
    </citation>
    <scope>NUCLEOTIDE SEQUENCE [LARGE SCALE GENOMIC DNA]</scope>
    <source>
        <strain evidence="16">NL23</strain>
    </source>
</reference>
<dbReference type="HAMAP" id="MF_00176">
    <property type="entry name" value="Ser_tRNA_synth_type1"/>
    <property type="match status" value="1"/>
</dbReference>
<dbReference type="AlphaFoldDB" id="V5SEV7"/>
<feature type="binding site" evidence="12 14">
    <location>
        <begin position="262"/>
        <end position="264"/>
    </location>
    <ligand>
        <name>ATP</name>
        <dbReference type="ChEBI" id="CHEBI:30616"/>
    </ligand>
</feature>
<dbReference type="STRING" id="1029756.W911_09595"/>
<dbReference type="SUPFAM" id="SSF55681">
    <property type="entry name" value="Class II aaRS and biotin synthetases"/>
    <property type="match status" value="1"/>
</dbReference>
<comment type="catalytic activity">
    <reaction evidence="11 12">
        <text>tRNA(Ser) + L-serine + ATP = L-seryl-tRNA(Ser) + AMP + diphosphate + H(+)</text>
        <dbReference type="Rhea" id="RHEA:12292"/>
        <dbReference type="Rhea" id="RHEA-COMP:9669"/>
        <dbReference type="Rhea" id="RHEA-COMP:9703"/>
        <dbReference type="ChEBI" id="CHEBI:15378"/>
        <dbReference type="ChEBI" id="CHEBI:30616"/>
        <dbReference type="ChEBI" id="CHEBI:33019"/>
        <dbReference type="ChEBI" id="CHEBI:33384"/>
        <dbReference type="ChEBI" id="CHEBI:78442"/>
        <dbReference type="ChEBI" id="CHEBI:78533"/>
        <dbReference type="ChEBI" id="CHEBI:456215"/>
        <dbReference type="EC" id="6.1.1.11"/>
    </reaction>
</comment>
<evidence type="ECO:0000256" key="13">
    <source>
        <dbReference type="PIRSR" id="PIRSR001529-1"/>
    </source>
</evidence>
<dbReference type="EC" id="6.1.1.11" evidence="12"/>
<dbReference type="GO" id="GO:0005524">
    <property type="term" value="F:ATP binding"/>
    <property type="evidence" value="ECO:0007669"/>
    <property type="project" value="UniProtKB-UniRule"/>
</dbReference>
<keyword evidence="8 12" id="KW-0648">Protein biosynthesis</keyword>
<dbReference type="PRINTS" id="PR00981">
    <property type="entry name" value="TRNASYNTHSER"/>
</dbReference>
<dbReference type="PATRIC" id="fig|1029756.8.peg.1996"/>
<dbReference type="HOGENOM" id="CLU_023797_1_1_5"/>
<feature type="binding site" evidence="12">
    <location>
        <position position="385"/>
    </location>
    <ligand>
        <name>L-serine</name>
        <dbReference type="ChEBI" id="CHEBI:33384"/>
    </ligand>
</feature>
<dbReference type="PIRSF" id="PIRSF001529">
    <property type="entry name" value="Ser-tRNA-synth_IIa"/>
    <property type="match status" value="1"/>
</dbReference>
<dbReference type="InterPro" id="IPR045864">
    <property type="entry name" value="aa-tRNA-synth_II/BPL/LPL"/>
</dbReference>
<keyword evidence="7 12" id="KW-0067">ATP-binding</keyword>
<dbReference type="Gene3D" id="3.30.930.10">
    <property type="entry name" value="Bira Bifunctional Protein, Domain 2"/>
    <property type="match status" value="1"/>
</dbReference>
<evidence type="ECO:0000256" key="4">
    <source>
        <dbReference type="ARBA" id="ARBA00022490"/>
    </source>
</evidence>
<dbReference type="Gene3D" id="1.10.287.40">
    <property type="entry name" value="Serine-tRNA synthetase, tRNA binding domain"/>
    <property type="match status" value="1"/>
</dbReference>
<comment type="subunit">
    <text evidence="12">Homodimer. The tRNA molecule binds across the dimer.</text>
</comment>
<dbReference type="EMBL" id="CP006912">
    <property type="protein sequence ID" value="AHB48585.1"/>
    <property type="molecule type" value="Genomic_DNA"/>
</dbReference>
<keyword evidence="4 12" id="KW-0963">Cytoplasm</keyword>
<feature type="binding site" evidence="13">
    <location>
        <position position="383"/>
    </location>
    <ligand>
        <name>L-serine</name>
        <dbReference type="ChEBI" id="CHEBI:33384"/>
    </ligand>
</feature>
<comment type="similarity">
    <text evidence="3 12">Belongs to the class-II aminoacyl-tRNA synthetase family. Type-1 seryl-tRNA synthetase subfamily.</text>
</comment>
<keyword evidence="5 12" id="KW-0436">Ligase</keyword>
<evidence type="ECO:0000256" key="9">
    <source>
        <dbReference type="ARBA" id="ARBA00023146"/>
    </source>
</evidence>
<evidence type="ECO:0000256" key="11">
    <source>
        <dbReference type="ARBA" id="ARBA00048823"/>
    </source>
</evidence>
<dbReference type="PROSITE" id="PS50862">
    <property type="entry name" value="AA_TRNA_LIGASE_II"/>
    <property type="match status" value="1"/>
</dbReference>
<keyword evidence="6 12" id="KW-0547">Nucleotide-binding</keyword>
<comment type="function">
    <text evidence="12">Catalyzes the attachment of serine to tRNA(Ser). Is also able to aminoacylate tRNA(Sec) with serine, to form the misacylated tRNA L-seryl-tRNA(Sec), which will be further converted into selenocysteinyl-tRNA(Sec).</text>
</comment>
<feature type="binding site" evidence="13">
    <location>
        <position position="231"/>
    </location>
    <ligand>
        <name>L-serine</name>
        <dbReference type="ChEBI" id="CHEBI:33384"/>
    </ligand>
</feature>
<comment type="catalytic activity">
    <reaction evidence="10 12">
        <text>tRNA(Sec) + L-serine + ATP = L-seryl-tRNA(Sec) + AMP + diphosphate + H(+)</text>
        <dbReference type="Rhea" id="RHEA:42580"/>
        <dbReference type="Rhea" id="RHEA-COMP:9742"/>
        <dbReference type="Rhea" id="RHEA-COMP:10128"/>
        <dbReference type="ChEBI" id="CHEBI:15378"/>
        <dbReference type="ChEBI" id="CHEBI:30616"/>
        <dbReference type="ChEBI" id="CHEBI:33019"/>
        <dbReference type="ChEBI" id="CHEBI:33384"/>
        <dbReference type="ChEBI" id="CHEBI:78442"/>
        <dbReference type="ChEBI" id="CHEBI:78533"/>
        <dbReference type="ChEBI" id="CHEBI:456215"/>
        <dbReference type="EC" id="6.1.1.11"/>
    </reaction>
</comment>
<dbReference type="GO" id="GO:0004828">
    <property type="term" value="F:serine-tRNA ligase activity"/>
    <property type="evidence" value="ECO:0007669"/>
    <property type="project" value="UniProtKB-UniRule"/>
</dbReference>
<evidence type="ECO:0000256" key="6">
    <source>
        <dbReference type="ARBA" id="ARBA00022741"/>
    </source>
</evidence>
<organism evidence="16 17">
    <name type="scientific">Hyphomicrobium nitrativorans NL23</name>
    <dbReference type="NCBI Taxonomy" id="1029756"/>
    <lineage>
        <taxon>Bacteria</taxon>
        <taxon>Pseudomonadati</taxon>
        <taxon>Pseudomonadota</taxon>
        <taxon>Alphaproteobacteria</taxon>
        <taxon>Hyphomicrobiales</taxon>
        <taxon>Hyphomicrobiaceae</taxon>
        <taxon>Hyphomicrobium</taxon>
    </lineage>
</organism>
<keyword evidence="17" id="KW-1185">Reference proteome</keyword>
<evidence type="ECO:0000256" key="12">
    <source>
        <dbReference type="HAMAP-Rule" id="MF_00176"/>
    </source>
</evidence>
<feature type="binding site" evidence="12">
    <location>
        <begin position="231"/>
        <end position="233"/>
    </location>
    <ligand>
        <name>L-serine</name>
        <dbReference type="ChEBI" id="CHEBI:33384"/>
    </ligand>
</feature>
<dbReference type="CDD" id="cd00770">
    <property type="entry name" value="SerRS_core"/>
    <property type="match status" value="1"/>
</dbReference>
<evidence type="ECO:0000313" key="16">
    <source>
        <dbReference type="EMBL" id="AHB48585.1"/>
    </source>
</evidence>
<name>V5SEV7_9HYPH</name>
<dbReference type="GO" id="GO:0006434">
    <property type="term" value="P:seryl-tRNA aminoacylation"/>
    <property type="evidence" value="ECO:0007669"/>
    <property type="project" value="UniProtKB-UniRule"/>
</dbReference>
<feature type="binding site" evidence="12 13">
    <location>
        <position position="285"/>
    </location>
    <ligand>
        <name>L-serine</name>
        <dbReference type="ChEBI" id="CHEBI:33384"/>
    </ligand>
</feature>
<feature type="binding site" evidence="12 14">
    <location>
        <begin position="349"/>
        <end position="352"/>
    </location>
    <ligand>
        <name>ATP</name>
        <dbReference type="ChEBI" id="CHEBI:30616"/>
    </ligand>
</feature>
<evidence type="ECO:0000256" key="14">
    <source>
        <dbReference type="PIRSR" id="PIRSR001529-2"/>
    </source>
</evidence>
<sequence>MFDIKWIRENARAFDEGLKNRGLEPVSAKLLELDEARRRHLTKLQDAQSRRNAASKEIGKAKGAKDEALASKLMAEVAELKEVIQSGEEEERQLIHALEEALSVIPNTPREDVPVGADETENVEVRRVGAPPKFDFTAKQHFEIGEALGLMDFETAGKVSGARFVYLKGALARLERALGSFMLDLQTDTFGYSETNPPLLVRDDAAFGTGNLPKFAEDLFKTENGYWLIPTAEVSLTNMVREQILDEDALPMRLTAWTPCFRSEAGAAGRDTRGMIRQHQFSKVELVSITTPEQSLDEHERMTACAEEVLRRLGLAYRTVMLCTGDMGFASQRTYDIEVWLPGQDAYREISSCSVCGDFQARRMGARYRDKASKEVRFVHTLNGSGLAVGRTLVAVLENYQQADGSVIIPEVLQPYMGGITRIERPVG</sequence>
<comment type="domain">
    <text evidence="12">Consists of two distinct domains, a catalytic core and a N-terminal extension that is involved in tRNA binding.</text>
</comment>
<accession>V5SEV7</accession>
<dbReference type="GO" id="GO:0016260">
    <property type="term" value="P:selenocysteine biosynthetic process"/>
    <property type="evidence" value="ECO:0007669"/>
    <property type="project" value="UniProtKB-UniRule"/>
</dbReference>
<protein>
    <recommendedName>
        <fullName evidence="12">Serine--tRNA ligase</fullName>
        <ecNumber evidence="12">6.1.1.11</ecNumber>
    </recommendedName>
    <alternativeName>
        <fullName evidence="12">Seryl-tRNA synthetase</fullName>
        <shortName evidence="12">SerRS</shortName>
    </alternativeName>
    <alternativeName>
        <fullName evidence="12">Seryl-tRNA(Ser/Sec) synthetase</fullName>
    </alternativeName>
</protein>
<evidence type="ECO:0000256" key="7">
    <source>
        <dbReference type="ARBA" id="ARBA00022840"/>
    </source>
</evidence>
<dbReference type="PANTHER" id="PTHR43697:SF1">
    <property type="entry name" value="SERINE--TRNA LIGASE"/>
    <property type="match status" value="1"/>
</dbReference>
<evidence type="ECO:0000256" key="1">
    <source>
        <dbReference type="ARBA" id="ARBA00004496"/>
    </source>
</evidence>